<sequence>MGRSSRLEWQDVYYNGDIDPENEFFDEETQKVHKRVTDDGWDNIKQSTQRIYDSDDDLYLKIKNGQVRRK</sequence>
<dbReference type="RefSeq" id="WP_345595148.1">
    <property type="nucleotide sequence ID" value="NZ_BAABJG010000055.1"/>
</dbReference>
<organism evidence="1 2">
    <name type="scientific">Paenibacillus vulneris</name>
    <dbReference type="NCBI Taxonomy" id="1133364"/>
    <lineage>
        <taxon>Bacteria</taxon>
        <taxon>Bacillati</taxon>
        <taxon>Bacillota</taxon>
        <taxon>Bacilli</taxon>
        <taxon>Bacillales</taxon>
        <taxon>Paenibacillaceae</taxon>
        <taxon>Paenibacillus</taxon>
    </lineage>
</organism>
<evidence type="ECO:0000313" key="1">
    <source>
        <dbReference type="EMBL" id="MFD1219493.1"/>
    </source>
</evidence>
<name>A0ABW3UFK6_9BACL</name>
<dbReference type="Proteomes" id="UP001597180">
    <property type="component" value="Unassembled WGS sequence"/>
</dbReference>
<reference evidence="2" key="1">
    <citation type="journal article" date="2019" name="Int. J. Syst. Evol. Microbiol.">
        <title>The Global Catalogue of Microorganisms (GCM) 10K type strain sequencing project: providing services to taxonomists for standard genome sequencing and annotation.</title>
        <authorList>
            <consortium name="The Broad Institute Genomics Platform"/>
            <consortium name="The Broad Institute Genome Sequencing Center for Infectious Disease"/>
            <person name="Wu L."/>
            <person name="Ma J."/>
        </authorList>
    </citation>
    <scope>NUCLEOTIDE SEQUENCE [LARGE SCALE GENOMIC DNA]</scope>
    <source>
        <strain evidence="2">CCUG 53270</strain>
    </source>
</reference>
<evidence type="ECO:0000313" key="2">
    <source>
        <dbReference type="Proteomes" id="UP001597180"/>
    </source>
</evidence>
<gene>
    <name evidence="1" type="ORF">ACFQ4B_05145</name>
</gene>
<proteinExistence type="predicted"/>
<accession>A0ABW3UFK6</accession>
<dbReference type="EMBL" id="JBHTLU010000012">
    <property type="protein sequence ID" value="MFD1219493.1"/>
    <property type="molecule type" value="Genomic_DNA"/>
</dbReference>
<protein>
    <submittedName>
        <fullName evidence="1">Uncharacterized protein</fullName>
    </submittedName>
</protein>
<comment type="caution">
    <text evidence="1">The sequence shown here is derived from an EMBL/GenBank/DDBJ whole genome shotgun (WGS) entry which is preliminary data.</text>
</comment>
<keyword evidence="2" id="KW-1185">Reference proteome</keyword>